<evidence type="ECO:0000256" key="1">
    <source>
        <dbReference type="SAM" id="SignalP"/>
    </source>
</evidence>
<reference evidence="2 3" key="1">
    <citation type="submission" date="2019-02" db="EMBL/GenBank/DDBJ databases">
        <title>Deep-cultivation of Planctomycetes and their phenomic and genomic characterization uncovers novel biology.</title>
        <authorList>
            <person name="Wiegand S."/>
            <person name="Jogler M."/>
            <person name="Boedeker C."/>
            <person name="Pinto D."/>
            <person name="Vollmers J."/>
            <person name="Rivas-Marin E."/>
            <person name="Kohn T."/>
            <person name="Peeters S.H."/>
            <person name="Heuer A."/>
            <person name="Rast P."/>
            <person name="Oberbeckmann S."/>
            <person name="Bunk B."/>
            <person name="Jeske O."/>
            <person name="Meyerdierks A."/>
            <person name="Storesund J.E."/>
            <person name="Kallscheuer N."/>
            <person name="Luecker S."/>
            <person name="Lage O.M."/>
            <person name="Pohl T."/>
            <person name="Merkel B.J."/>
            <person name="Hornburger P."/>
            <person name="Mueller R.-W."/>
            <person name="Bruemmer F."/>
            <person name="Labrenz M."/>
            <person name="Spormann A.M."/>
            <person name="Op Den Camp H."/>
            <person name="Overmann J."/>
            <person name="Amann R."/>
            <person name="Jetten M.S.M."/>
            <person name="Mascher T."/>
            <person name="Medema M.H."/>
            <person name="Devos D.P."/>
            <person name="Kaster A.-K."/>
            <person name="Ovreas L."/>
            <person name="Rohde M."/>
            <person name="Galperin M.Y."/>
            <person name="Jogler C."/>
        </authorList>
    </citation>
    <scope>NUCLEOTIDE SEQUENCE [LARGE SCALE GENOMIC DNA]</scope>
    <source>
        <strain evidence="2 3">CA13</strain>
    </source>
</reference>
<organism evidence="2 3">
    <name type="scientific">Novipirellula herctigrandis</name>
    <dbReference type="NCBI Taxonomy" id="2527986"/>
    <lineage>
        <taxon>Bacteria</taxon>
        <taxon>Pseudomonadati</taxon>
        <taxon>Planctomycetota</taxon>
        <taxon>Planctomycetia</taxon>
        <taxon>Pirellulales</taxon>
        <taxon>Pirellulaceae</taxon>
        <taxon>Novipirellula</taxon>
    </lineage>
</organism>
<dbReference type="EMBL" id="SJPJ01000001">
    <property type="protein sequence ID" value="TWT84770.1"/>
    <property type="molecule type" value="Genomic_DNA"/>
</dbReference>
<gene>
    <name evidence="2" type="ORF">CA13_62500</name>
</gene>
<keyword evidence="3" id="KW-1185">Reference proteome</keyword>
<dbReference type="Proteomes" id="UP000315010">
    <property type="component" value="Unassembled WGS sequence"/>
</dbReference>
<dbReference type="OrthoDB" id="295026at2"/>
<name>A0A5C5ZC94_9BACT</name>
<accession>A0A5C5ZC94</accession>
<dbReference type="RefSeq" id="WP_146402638.1">
    <property type="nucleotide sequence ID" value="NZ_SJPJ01000001.1"/>
</dbReference>
<evidence type="ECO:0000313" key="3">
    <source>
        <dbReference type="Proteomes" id="UP000315010"/>
    </source>
</evidence>
<protein>
    <submittedName>
        <fullName evidence="2">Uncharacterized protein</fullName>
    </submittedName>
</protein>
<dbReference type="AlphaFoldDB" id="A0A5C5ZC94"/>
<feature type="chain" id="PRO_5022661780" evidence="1">
    <location>
        <begin position="21"/>
        <end position="369"/>
    </location>
</feature>
<sequence precursor="true">MKRTLYCKFIGRMSLSAAFAVTGAMVQLGHADQAVADTTSTATATDAQNENGVSKFYDADFDEHVDVRVFGVAFSNLDARLMTDVALQLREAEKVLGRKHKMMTSDQMLQFAAKMASESKDAETLERLTRVAKASSNSERADELSQMASLAANSRDMRNDAMFSAMDVERGALAAFANLLLQIRDAELSGDKSTLDSLRKATENLESLRDTQRNRLYGLIDDAEDLVGGGNKDQTSDLLRSLSGNSRDFSAGTQMPQTEAMVQVATPQEDTAAMVIDGGQGYVPPPSRNVSYAAGGMNYLMTPSGAVVQTHGRLGTILFQPGDVIISLGGVPMGRGRSVDSGVNSGYITGNRSVVVRDRNSGRVLTVFF</sequence>
<comment type="caution">
    <text evidence="2">The sequence shown here is derived from an EMBL/GenBank/DDBJ whole genome shotgun (WGS) entry which is preliminary data.</text>
</comment>
<proteinExistence type="predicted"/>
<feature type="signal peptide" evidence="1">
    <location>
        <begin position="1"/>
        <end position="20"/>
    </location>
</feature>
<evidence type="ECO:0000313" key="2">
    <source>
        <dbReference type="EMBL" id="TWT84770.1"/>
    </source>
</evidence>
<keyword evidence="1" id="KW-0732">Signal</keyword>